<dbReference type="GO" id="GO:0009116">
    <property type="term" value="P:nucleoside metabolic process"/>
    <property type="evidence" value="ECO:0007669"/>
    <property type="project" value="InterPro"/>
</dbReference>
<accession>A0A1I1ZXU7</accession>
<dbReference type="GO" id="GO:0008930">
    <property type="term" value="F:methylthioadenosine nucleosidase activity"/>
    <property type="evidence" value="ECO:0007669"/>
    <property type="project" value="TreeGrafter"/>
</dbReference>
<dbReference type="Gene3D" id="3.40.50.1580">
    <property type="entry name" value="Nucleoside phosphorylase domain"/>
    <property type="match status" value="1"/>
</dbReference>
<evidence type="ECO:0000313" key="2">
    <source>
        <dbReference type="EMBL" id="SFE36439.1"/>
    </source>
</evidence>
<proteinExistence type="predicted"/>
<sequence length="302" mass="32880">MTDHSGGIHVSGTTVNFGGPVAGRDMTYHAAPQAGPGATGSARPRRSADVAVLTIIDEEIRAVQATLQRMRDYRERRLSYGPLAREAWLPDAENRPIRVAAVQTYTRGTDSAGLAYRELVAEYNPAVVLLVGIAGGVNPKVRVGDVVISDQVIAYDARREAAGHTYRRGQAQAIARPLGDRLNDFMSKTTAEQVRPDGETFHIRRGPIGSGNAVVTDARSEIRRWLAEFNEKVMAVETEAAGVAQSFHESAQQDDSPRGWLTIRGISDTADKKKGHSYHDLAARHAAEVMALILPFLVFDEK</sequence>
<name>A0A1I1ZXU7_9ACTN</name>
<dbReference type="GO" id="GO:0005829">
    <property type="term" value="C:cytosol"/>
    <property type="evidence" value="ECO:0007669"/>
    <property type="project" value="TreeGrafter"/>
</dbReference>
<keyword evidence="3" id="KW-1185">Reference proteome</keyword>
<reference evidence="2 3" key="1">
    <citation type="submission" date="2016-10" db="EMBL/GenBank/DDBJ databases">
        <authorList>
            <person name="de Groot N.N."/>
        </authorList>
    </citation>
    <scope>NUCLEOTIDE SEQUENCE [LARGE SCALE GENOMIC DNA]</scope>
    <source>
        <strain evidence="2 3">DSM 43019</strain>
    </source>
</reference>
<organism evidence="2 3">
    <name type="scientific">Actinoplanes philippinensis</name>
    <dbReference type="NCBI Taxonomy" id="35752"/>
    <lineage>
        <taxon>Bacteria</taxon>
        <taxon>Bacillati</taxon>
        <taxon>Actinomycetota</taxon>
        <taxon>Actinomycetes</taxon>
        <taxon>Micromonosporales</taxon>
        <taxon>Micromonosporaceae</taxon>
        <taxon>Actinoplanes</taxon>
    </lineage>
</organism>
<dbReference type="Proteomes" id="UP000199645">
    <property type="component" value="Unassembled WGS sequence"/>
</dbReference>
<feature type="domain" description="Nucleoside phosphorylase" evidence="1">
    <location>
        <begin position="101"/>
        <end position="294"/>
    </location>
</feature>
<dbReference type="PANTHER" id="PTHR46832">
    <property type="entry name" value="5'-METHYLTHIOADENOSINE/S-ADENOSYLHOMOCYSTEINE NUCLEOSIDASE"/>
    <property type="match status" value="1"/>
</dbReference>
<dbReference type="EMBL" id="FONV01000001">
    <property type="protein sequence ID" value="SFE36439.1"/>
    <property type="molecule type" value="Genomic_DNA"/>
</dbReference>
<dbReference type="STRING" id="35752.SAMN05421541_101362"/>
<dbReference type="CDD" id="cd09008">
    <property type="entry name" value="MTAN"/>
    <property type="match status" value="1"/>
</dbReference>
<protein>
    <submittedName>
        <fullName evidence="2">Adenosylhomocysteine nucleosidase</fullName>
    </submittedName>
</protein>
<dbReference type="SUPFAM" id="SSF53167">
    <property type="entry name" value="Purine and uridine phosphorylases"/>
    <property type="match status" value="1"/>
</dbReference>
<dbReference type="RefSeq" id="WP_177319534.1">
    <property type="nucleotide sequence ID" value="NZ_BOMT01000011.1"/>
</dbReference>
<dbReference type="AlphaFoldDB" id="A0A1I1ZXU7"/>
<dbReference type="Pfam" id="PF01048">
    <property type="entry name" value="PNP_UDP_1"/>
    <property type="match status" value="1"/>
</dbReference>
<dbReference type="GO" id="GO:0019284">
    <property type="term" value="P:L-methionine salvage from S-adenosylmethionine"/>
    <property type="evidence" value="ECO:0007669"/>
    <property type="project" value="TreeGrafter"/>
</dbReference>
<evidence type="ECO:0000259" key="1">
    <source>
        <dbReference type="Pfam" id="PF01048"/>
    </source>
</evidence>
<gene>
    <name evidence="2" type="ORF">SAMN05421541_101362</name>
</gene>
<dbReference type="InterPro" id="IPR035994">
    <property type="entry name" value="Nucleoside_phosphorylase_sf"/>
</dbReference>
<dbReference type="GO" id="GO:0008782">
    <property type="term" value="F:adenosylhomocysteine nucleosidase activity"/>
    <property type="evidence" value="ECO:0007669"/>
    <property type="project" value="TreeGrafter"/>
</dbReference>
<evidence type="ECO:0000313" key="3">
    <source>
        <dbReference type="Proteomes" id="UP000199645"/>
    </source>
</evidence>
<dbReference type="InterPro" id="IPR000845">
    <property type="entry name" value="Nucleoside_phosphorylase_d"/>
</dbReference>
<dbReference type="PANTHER" id="PTHR46832:SF1">
    <property type="entry name" value="5'-METHYLTHIOADENOSINE_S-ADENOSYLHOMOCYSTEINE NUCLEOSIDASE"/>
    <property type="match status" value="1"/>
</dbReference>